<proteinExistence type="predicted"/>
<dbReference type="AlphaFoldDB" id="A0A4U3L3Z7"/>
<protein>
    <submittedName>
        <fullName evidence="1">ImmA/IrrE family metallo-endopeptidase</fullName>
    </submittedName>
</protein>
<name>A0A4U3L3Z7_ENTFL</name>
<gene>
    <name evidence="1" type="ORF">EY666_15420</name>
</gene>
<dbReference type="RefSeq" id="WP_137274387.1">
    <property type="nucleotide sequence ID" value="NZ_AP027297.1"/>
</dbReference>
<reference evidence="1 2" key="1">
    <citation type="submission" date="2019-02" db="EMBL/GenBank/DDBJ databases">
        <title>Bacteria dissemination in different level of health care in South Africa: the effectiveness of infections prevention and control.</title>
        <authorList>
            <person name="Shobo C."/>
            <person name="Amoako D.G."/>
            <person name="Allam M."/>
            <person name="Ismail A."/>
            <person name="Bester L.A."/>
            <person name="Essack S.Y."/>
        </authorList>
    </citation>
    <scope>NUCLEOTIDE SEQUENCE [LARGE SCALE GENOMIC DNA]</scope>
    <source>
        <strain evidence="1 2">2SIL2</strain>
    </source>
</reference>
<dbReference type="Gene3D" id="1.10.10.2910">
    <property type="match status" value="1"/>
</dbReference>
<dbReference type="Proteomes" id="UP000305511">
    <property type="component" value="Unassembled WGS sequence"/>
</dbReference>
<comment type="caution">
    <text evidence="1">The sequence shown here is derived from an EMBL/GenBank/DDBJ whole genome shotgun (WGS) entry which is preliminary data.</text>
</comment>
<evidence type="ECO:0000313" key="1">
    <source>
        <dbReference type="EMBL" id="TKK69039.1"/>
    </source>
</evidence>
<organism evidence="1 2">
    <name type="scientific">Enterococcus faecalis</name>
    <name type="common">Streptococcus faecalis</name>
    <dbReference type="NCBI Taxonomy" id="1351"/>
    <lineage>
        <taxon>Bacteria</taxon>
        <taxon>Bacillati</taxon>
        <taxon>Bacillota</taxon>
        <taxon>Bacilli</taxon>
        <taxon>Lactobacillales</taxon>
        <taxon>Enterococcaceae</taxon>
        <taxon>Enterococcus</taxon>
    </lineage>
</organism>
<accession>A0A4U3L3Z7</accession>
<sequence>MILNKKKLYFETQAFTDKLINEISINMSKRKELINCYDIEAYVKETENIDFFDYPFKKQSKKLIWGSVTKIGDVTMVATAQHLKIEIKNFTKMHEIIHHYFDYTTDIPNNEKSFDTLLIKKGYLPEDYPKEFRANKGAGMLLINKKALKYAFSTYDDLEKMASFFNVNDIVLKIRILDELIYSHNLSYKQANLIYNSYYFQQQTQLKEILFK</sequence>
<dbReference type="EMBL" id="SIYF01000453">
    <property type="protein sequence ID" value="TKK69039.1"/>
    <property type="molecule type" value="Genomic_DNA"/>
</dbReference>
<evidence type="ECO:0000313" key="2">
    <source>
        <dbReference type="Proteomes" id="UP000305511"/>
    </source>
</evidence>